<dbReference type="InterPro" id="IPR027417">
    <property type="entry name" value="P-loop_NTPase"/>
</dbReference>
<keyword evidence="2" id="KW-0472">Membrane</keyword>
<dbReference type="PANTHER" id="PTHR19229">
    <property type="entry name" value="ATP-BINDING CASSETTE TRANSPORTER SUBFAMILY A ABCA"/>
    <property type="match status" value="1"/>
</dbReference>
<dbReference type="InterPro" id="IPR026082">
    <property type="entry name" value="ABCA"/>
</dbReference>
<feature type="domain" description="ABC transporter" evidence="3">
    <location>
        <begin position="263"/>
        <end position="499"/>
    </location>
</feature>
<feature type="transmembrane region" description="Helical" evidence="2">
    <location>
        <begin position="620"/>
        <end position="642"/>
    </location>
</feature>
<evidence type="ECO:0000256" key="1">
    <source>
        <dbReference type="SAM" id="MobiDB-lite"/>
    </source>
</evidence>
<dbReference type="GO" id="GO:0005524">
    <property type="term" value="F:ATP binding"/>
    <property type="evidence" value="ECO:0007669"/>
    <property type="project" value="InterPro"/>
</dbReference>
<dbReference type="PANTHER" id="PTHR19229:SF250">
    <property type="entry name" value="ABC TRANSPORTER DOMAIN-CONTAINING PROTEIN-RELATED"/>
    <property type="match status" value="1"/>
</dbReference>
<evidence type="ECO:0000256" key="2">
    <source>
        <dbReference type="SAM" id="Phobius"/>
    </source>
</evidence>
<dbReference type="STRING" id="37546.A0A1B0FB44"/>
<dbReference type="GO" id="GO:0140359">
    <property type="term" value="F:ABC-type transporter activity"/>
    <property type="evidence" value="ECO:0007669"/>
    <property type="project" value="InterPro"/>
</dbReference>
<feature type="domain" description="ABC transporter" evidence="3">
    <location>
        <begin position="745"/>
        <end position="976"/>
    </location>
</feature>
<dbReference type="PhylomeDB" id="A0A1B0FB44"/>
<dbReference type="GO" id="GO:0005319">
    <property type="term" value="F:lipid transporter activity"/>
    <property type="evidence" value="ECO:0007669"/>
    <property type="project" value="TreeGrafter"/>
</dbReference>
<keyword evidence="2" id="KW-0812">Transmembrane</keyword>
<evidence type="ECO:0000313" key="4">
    <source>
        <dbReference type="EnsemblMetazoa" id="GMOY000742-PA"/>
    </source>
</evidence>
<dbReference type="SUPFAM" id="SSF52540">
    <property type="entry name" value="P-loop containing nucleoside triphosphate hydrolases"/>
    <property type="match status" value="2"/>
</dbReference>
<feature type="region of interest" description="Disordered" evidence="1">
    <location>
        <begin position="219"/>
        <end position="245"/>
    </location>
</feature>
<keyword evidence="5" id="KW-1185">Reference proteome</keyword>
<dbReference type="GO" id="GO:0016887">
    <property type="term" value="F:ATP hydrolysis activity"/>
    <property type="evidence" value="ECO:0007669"/>
    <property type="project" value="InterPro"/>
</dbReference>
<dbReference type="EMBL" id="CCAG010007976">
    <property type="status" value="NOT_ANNOTATED_CDS"/>
    <property type="molecule type" value="Genomic_DNA"/>
</dbReference>
<dbReference type="PROSITE" id="PS00211">
    <property type="entry name" value="ABC_TRANSPORTER_1"/>
    <property type="match status" value="1"/>
</dbReference>
<reference evidence="4" key="1">
    <citation type="submission" date="2020-05" db="UniProtKB">
        <authorList>
            <consortium name="EnsemblMetazoa"/>
        </authorList>
    </citation>
    <scope>IDENTIFICATION</scope>
    <source>
        <strain evidence="4">Yale</strain>
    </source>
</reference>
<evidence type="ECO:0000259" key="3">
    <source>
        <dbReference type="PROSITE" id="PS50893"/>
    </source>
</evidence>
<sequence length="1012" mass="115462">MPATFGLLLRKNFCVERAAWKWSIVELLSLGAVLAVIVANPVTRVKYSFERETVVHSDLTYNQPGLYDLSVFMHLMSIRKERMRMTLLYTPKNNFTRAVVNGAKIALNLHDIEDVEDNDTLENYFSGQNNLAGIVFHNVDDGAVPEKLVVSLRFPGLLRTVDGSNNLDDRLWTTRCSGIISPGGTGVYGNVDLYLREGFLQLQHSLYVEWIKLLKNSDGTSTNRGRNKENELESVSTDENGDLRYFHPNDDDIPKEDPLITDARLNDLFVTRDQDLRQIQNEELPLIPHIQGEITVILGAEDNGRVSLLCLMAGWQKPELGDIYYDGNKSIYQHWSDYRSRIDIYMHQSSIFDSLSVKSTLTYFGRIKQSKYNREELEREVNKWLLLLSGKISPGESVKNLSYGEKRLLVLCCTLFGNTSIVLLHEPTQFMKYEDQQMFWQILQQEKEERAIIVTTSSIDEAEWFADRIGILDDGVLLAYGSPFFLKTRFGIGCDLIILKDPNRSSGPITEIINKFVPNAVPDNQVGDLLLYKLPTDKRSIYQRMLLQLEDASENLGIKSIRVSSSELGEVFMTLGMESTLKPTVPDITQTLKFINESEDVLKRQQIRAMLYKKMIHQTLNIVPVIMTFGLLFLILLTNHLFSLVKIPKTMETGIHLGISKEETSADKFEELKDCNYIQIDGVDEEKLSARKTHLQYLFYGNLKCGNMSHAGLGTVSYPLDDDDVVKERMRIAKMCRFECKRYSVLADQIEKKIPNHGKRLNTVSFALDKYMSMGIYGCHKAGKTHLIEQLAGARGFRFGELYIEKVDFKFENNAAIKLLGFCPQKSGLGMVFSPRQLFTMLFMIRGVPEANVSEKLLEIATSLDLKPYMNRKIGDLSLAVRRKVSVAISLITYNKVLVLDEPTKGVPAKDRRIIWNVLRYARFCGKTVIFSSNENLECETLADLIIVIDDGELLAIGSPQYLRQKYTRGFFFELKILSDGKTEEETYENLERDVENVIQFAYFLHEDSQLL</sequence>
<dbReference type="Pfam" id="PF00005">
    <property type="entry name" value="ABC_tran"/>
    <property type="match status" value="2"/>
</dbReference>
<name>A0A1B0FB44_GLOMM</name>
<dbReference type="PROSITE" id="PS50893">
    <property type="entry name" value="ABC_TRANSPORTER_2"/>
    <property type="match status" value="2"/>
</dbReference>
<dbReference type="Gene3D" id="3.40.50.300">
    <property type="entry name" value="P-loop containing nucleotide triphosphate hydrolases"/>
    <property type="match status" value="2"/>
</dbReference>
<dbReference type="InterPro" id="IPR003439">
    <property type="entry name" value="ABC_transporter-like_ATP-bd"/>
</dbReference>
<organism evidence="4 5">
    <name type="scientific">Glossina morsitans morsitans</name>
    <name type="common">Savannah tsetse fly</name>
    <dbReference type="NCBI Taxonomy" id="37546"/>
    <lineage>
        <taxon>Eukaryota</taxon>
        <taxon>Metazoa</taxon>
        <taxon>Ecdysozoa</taxon>
        <taxon>Arthropoda</taxon>
        <taxon>Hexapoda</taxon>
        <taxon>Insecta</taxon>
        <taxon>Pterygota</taxon>
        <taxon>Neoptera</taxon>
        <taxon>Endopterygota</taxon>
        <taxon>Diptera</taxon>
        <taxon>Brachycera</taxon>
        <taxon>Muscomorpha</taxon>
        <taxon>Hippoboscoidea</taxon>
        <taxon>Glossinidae</taxon>
        <taxon>Glossina</taxon>
    </lineage>
</organism>
<dbReference type="InterPro" id="IPR017871">
    <property type="entry name" value="ABC_transporter-like_CS"/>
</dbReference>
<keyword evidence="2" id="KW-1133">Transmembrane helix</keyword>
<protein>
    <recommendedName>
        <fullName evidence="3">ABC transporter domain-containing protein</fullName>
    </recommendedName>
</protein>
<accession>A0A1B0FB44</accession>
<proteinExistence type="predicted"/>
<dbReference type="EnsemblMetazoa" id="GMOY000742-RA">
    <property type="protein sequence ID" value="GMOY000742-PA"/>
    <property type="gene ID" value="GMOY000742"/>
</dbReference>
<dbReference type="Proteomes" id="UP000092444">
    <property type="component" value="Unassembled WGS sequence"/>
</dbReference>
<evidence type="ECO:0000313" key="5">
    <source>
        <dbReference type="Proteomes" id="UP000092444"/>
    </source>
</evidence>
<dbReference type="AlphaFoldDB" id="A0A1B0FB44"/>
<dbReference type="GO" id="GO:0016020">
    <property type="term" value="C:membrane"/>
    <property type="evidence" value="ECO:0007669"/>
    <property type="project" value="InterPro"/>
</dbReference>